<evidence type="ECO:0000256" key="4">
    <source>
        <dbReference type="ARBA" id="ARBA00023136"/>
    </source>
</evidence>
<feature type="transmembrane region" description="Helical" evidence="5">
    <location>
        <begin position="80"/>
        <end position="103"/>
    </location>
</feature>
<evidence type="ECO:0000259" key="6">
    <source>
        <dbReference type="Pfam" id="PF08044"/>
    </source>
</evidence>
<dbReference type="Proteomes" id="UP001597063">
    <property type="component" value="Unassembled WGS sequence"/>
</dbReference>
<evidence type="ECO:0000313" key="7">
    <source>
        <dbReference type="EMBL" id="MFD0684975.1"/>
    </source>
</evidence>
<keyword evidence="2 5" id="KW-0812">Transmembrane</keyword>
<dbReference type="InterPro" id="IPR019109">
    <property type="entry name" value="MamF_MmsF"/>
</dbReference>
<accession>A0ABW2XKL2</accession>
<dbReference type="PANTHER" id="PTHR40763:SF5">
    <property type="entry name" value="MEMBRANE PROTEIN"/>
    <property type="match status" value="1"/>
</dbReference>
<feature type="transmembrane region" description="Helical" evidence="5">
    <location>
        <begin position="141"/>
        <end position="160"/>
    </location>
</feature>
<keyword evidence="4 5" id="KW-0472">Membrane</keyword>
<evidence type="ECO:0000256" key="5">
    <source>
        <dbReference type="SAM" id="Phobius"/>
    </source>
</evidence>
<keyword evidence="3 5" id="KW-1133">Transmembrane helix</keyword>
<dbReference type="InterPro" id="IPR012551">
    <property type="entry name" value="DUF1707_SHOCT-like"/>
</dbReference>
<dbReference type="EMBL" id="JBHTGP010000005">
    <property type="protein sequence ID" value="MFD0684975.1"/>
    <property type="molecule type" value="Genomic_DNA"/>
</dbReference>
<organism evidence="7 8">
    <name type="scientific">Actinomadura fibrosa</name>
    <dbReference type="NCBI Taxonomy" id="111802"/>
    <lineage>
        <taxon>Bacteria</taxon>
        <taxon>Bacillati</taxon>
        <taxon>Actinomycetota</taxon>
        <taxon>Actinomycetes</taxon>
        <taxon>Streptosporangiales</taxon>
        <taxon>Thermomonosporaceae</taxon>
        <taxon>Actinomadura</taxon>
    </lineage>
</organism>
<evidence type="ECO:0000313" key="8">
    <source>
        <dbReference type="Proteomes" id="UP001597063"/>
    </source>
</evidence>
<feature type="transmembrane region" description="Helical" evidence="5">
    <location>
        <begin position="115"/>
        <end position="135"/>
    </location>
</feature>
<dbReference type="Pfam" id="PF09685">
    <property type="entry name" value="MamF_MmsF"/>
    <property type="match status" value="1"/>
</dbReference>
<evidence type="ECO:0000256" key="3">
    <source>
        <dbReference type="ARBA" id="ARBA00022989"/>
    </source>
</evidence>
<evidence type="ECO:0000256" key="1">
    <source>
        <dbReference type="ARBA" id="ARBA00004141"/>
    </source>
</evidence>
<comment type="caution">
    <text evidence="7">The sequence shown here is derived from an EMBL/GenBank/DDBJ whole genome shotgun (WGS) entry which is preliminary data.</text>
</comment>
<feature type="domain" description="DUF1707" evidence="6">
    <location>
        <begin position="10"/>
        <end position="61"/>
    </location>
</feature>
<dbReference type="Pfam" id="PF08044">
    <property type="entry name" value="DUF1707"/>
    <property type="match status" value="1"/>
</dbReference>
<evidence type="ECO:0000256" key="2">
    <source>
        <dbReference type="ARBA" id="ARBA00022692"/>
    </source>
</evidence>
<comment type="subcellular location">
    <subcellularLocation>
        <location evidence="1">Membrane</location>
        <topology evidence="1">Multi-pass membrane protein</topology>
    </subcellularLocation>
</comment>
<protein>
    <submittedName>
        <fullName evidence="7">DUF1707 and DUF4870 domain-containing protein</fullName>
    </submittedName>
</protein>
<sequence>MNSSYAVGDLRVSDAEREAVVERLQEAYAEGRLDHEEFDMRTHLAMTVKTRRDLASVTLDLVPVQAAGVVGGPATPEDRILGAAAHALAVPTLFVGPLVLMLVGGKRSEYIRRQALEAVNFQVTLLLVTIVTFGVGGMVYAVAWILSVIAALFALTGQSFRYPWILRLVK</sequence>
<name>A0ABW2XKL2_9ACTN</name>
<dbReference type="RefSeq" id="WP_165503118.1">
    <property type="nucleotide sequence ID" value="NZ_CAACUY010000153.1"/>
</dbReference>
<reference evidence="8" key="1">
    <citation type="journal article" date="2019" name="Int. J. Syst. Evol. Microbiol.">
        <title>The Global Catalogue of Microorganisms (GCM) 10K type strain sequencing project: providing services to taxonomists for standard genome sequencing and annotation.</title>
        <authorList>
            <consortium name="The Broad Institute Genomics Platform"/>
            <consortium name="The Broad Institute Genome Sequencing Center for Infectious Disease"/>
            <person name="Wu L."/>
            <person name="Ma J."/>
        </authorList>
    </citation>
    <scope>NUCLEOTIDE SEQUENCE [LARGE SCALE GENOMIC DNA]</scope>
    <source>
        <strain evidence="8">JCM 9371</strain>
    </source>
</reference>
<proteinExistence type="predicted"/>
<keyword evidence="8" id="KW-1185">Reference proteome</keyword>
<gene>
    <name evidence="7" type="ORF">ACFQZM_10725</name>
</gene>
<dbReference type="PANTHER" id="PTHR40763">
    <property type="entry name" value="MEMBRANE PROTEIN-RELATED"/>
    <property type="match status" value="1"/>
</dbReference>